<feature type="domain" description="Erythromycin biosynthesis protein CIII-like C-terminal" evidence="4">
    <location>
        <begin position="287"/>
        <end position="382"/>
    </location>
</feature>
<name>A0ABX1FH54_9PSEU</name>
<keyword evidence="6" id="KW-1185">Reference proteome</keyword>
<dbReference type="Pfam" id="PF03033">
    <property type="entry name" value="Glyco_transf_28"/>
    <property type="match status" value="1"/>
</dbReference>
<dbReference type="Gene3D" id="3.40.50.2000">
    <property type="entry name" value="Glycogen Phosphorylase B"/>
    <property type="match status" value="2"/>
</dbReference>
<dbReference type="InterPro" id="IPR002213">
    <property type="entry name" value="UDP_glucos_trans"/>
</dbReference>
<gene>
    <name evidence="5" type="ORF">FXN61_16290</name>
</gene>
<evidence type="ECO:0000259" key="4">
    <source>
        <dbReference type="Pfam" id="PF06722"/>
    </source>
</evidence>
<dbReference type="PANTHER" id="PTHR48050:SF13">
    <property type="entry name" value="STEROL 3-BETA-GLUCOSYLTRANSFERASE UGT80A2"/>
    <property type="match status" value="1"/>
</dbReference>
<evidence type="ECO:0000313" key="6">
    <source>
        <dbReference type="Proteomes" id="UP001515943"/>
    </source>
</evidence>
<evidence type="ECO:0000313" key="5">
    <source>
        <dbReference type="EMBL" id="NKE58296.1"/>
    </source>
</evidence>
<comment type="pathway">
    <text evidence="1">Antibiotic biosynthesis; vancomycin biosynthesis.</text>
</comment>
<comment type="caution">
    <text evidence="5">The sequence shown here is derived from an EMBL/GenBank/DDBJ whole genome shotgun (WGS) entry which is preliminary data.</text>
</comment>
<accession>A0ABX1FH54</accession>
<evidence type="ECO:0000256" key="2">
    <source>
        <dbReference type="ARBA" id="ARBA00023194"/>
    </source>
</evidence>
<dbReference type="PANTHER" id="PTHR48050">
    <property type="entry name" value="STEROL 3-BETA-GLUCOSYLTRANSFERASE"/>
    <property type="match status" value="1"/>
</dbReference>
<reference evidence="5 6" key="1">
    <citation type="submission" date="2019-08" db="EMBL/GenBank/DDBJ databases">
        <title>Lentzea from Indian Himalayas.</title>
        <authorList>
            <person name="Mandal S."/>
            <person name="Mallick Gupta A."/>
            <person name="Maiti P.K."/>
            <person name="Sarkar J."/>
            <person name="Mandal S."/>
        </authorList>
    </citation>
    <scope>NUCLEOTIDE SEQUENCE [LARGE SCALE GENOMIC DNA]</scope>
    <source>
        <strain evidence="5 6">PSKA42</strain>
    </source>
</reference>
<evidence type="ECO:0000256" key="1">
    <source>
        <dbReference type="ARBA" id="ARBA00004660"/>
    </source>
</evidence>
<dbReference type="SUPFAM" id="SSF53756">
    <property type="entry name" value="UDP-Glycosyltransferase/glycogen phosphorylase"/>
    <property type="match status" value="1"/>
</dbReference>
<dbReference type="Pfam" id="PF06722">
    <property type="entry name" value="EryCIII-like_C"/>
    <property type="match status" value="1"/>
</dbReference>
<dbReference type="InterPro" id="IPR050426">
    <property type="entry name" value="Glycosyltransferase_28"/>
</dbReference>
<dbReference type="CDD" id="cd03784">
    <property type="entry name" value="GT1_Gtf-like"/>
    <property type="match status" value="1"/>
</dbReference>
<dbReference type="InterPro" id="IPR004276">
    <property type="entry name" value="GlycoTrans_28_N"/>
</dbReference>
<organism evidence="5 6">
    <name type="scientific">Lentzea indica</name>
    <dbReference type="NCBI Taxonomy" id="2604800"/>
    <lineage>
        <taxon>Bacteria</taxon>
        <taxon>Bacillati</taxon>
        <taxon>Actinomycetota</taxon>
        <taxon>Actinomycetes</taxon>
        <taxon>Pseudonocardiales</taxon>
        <taxon>Pseudonocardiaceae</taxon>
        <taxon>Lentzea</taxon>
    </lineage>
</organism>
<dbReference type="EMBL" id="VSRL01000050">
    <property type="protein sequence ID" value="NKE58296.1"/>
    <property type="molecule type" value="Genomic_DNA"/>
</dbReference>
<feature type="domain" description="Glycosyltransferase family 28 N-terminal" evidence="3">
    <location>
        <begin position="3"/>
        <end position="77"/>
    </location>
</feature>
<evidence type="ECO:0000259" key="3">
    <source>
        <dbReference type="Pfam" id="PF03033"/>
    </source>
</evidence>
<protein>
    <submittedName>
        <fullName evidence="5">Glycosyltransferase family 1 protein</fullName>
    </submittedName>
</protein>
<dbReference type="Proteomes" id="UP001515943">
    <property type="component" value="Unassembled WGS sequence"/>
</dbReference>
<keyword evidence="2" id="KW-0045">Antibiotic biosynthesis</keyword>
<dbReference type="RefSeq" id="WP_167974878.1">
    <property type="nucleotide sequence ID" value="NZ_VSRL01000050.1"/>
</dbReference>
<sequence>MRVLVAGYGSRGDVEPLIALAVALRALGAEALVCAPPDEEFVKRLGEHGVPFVPFGRSVRELVTGPRPADPPSVAAALVDEWFGPIAAAARGCDLLVAGGLVPAGGPSVAESLGISYRYVTFHGIELPSPHRPPTQRPGKLYPADVTDNRVLWDLDAENVNALWGAALNTHRAAIGMPPVGNVRDHAYGDSPLLAADPVLWPQEELTNLETVQTGAWILPDVRPLAPELVAFLDAGEPPVYVGFGSMPMKNAKDVGQIAIDAVRVHGRRVLMARGWADLAQIDDSDDCFVVGEVNHQALFRRVAAVVHHGGGGTTTTAARAGAPQVVVPQFVDQPFWARRVAELGIGAAHDGPTPTFESLSTALKTALAPETRARAAEVAGTVRADGATVAAKLLLVP</sequence>
<proteinExistence type="predicted"/>
<dbReference type="InterPro" id="IPR010610">
    <property type="entry name" value="EryCIII-like_C"/>
</dbReference>